<name>A0A7W5AZD4_9BACL</name>
<dbReference type="PANTHER" id="PTHR43559">
    <property type="entry name" value="HYDROLASE YCAC-RELATED"/>
    <property type="match status" value="1"/>
</dbReference>
<dbReference type="RefSeq" id="WP_183601411.1">
    <property type="nucleotide sequence ID" value="NZ_JACHXK010000007.1"/>
</dbReference>
<proteinExistence type="predicted"/>
<dbReference type="Proteomes" id="UP000570361">
    <property type="component" value="Unassembled WGS sequence"/>
</dbReference>
<evidence type="ECO:0000313" key="3">
    <source>
        <dbReference type="Proteomes" id="UP000570361"/>
    </source>
</evidence>
<reference evidence="2 3" key="1">
    <citation type="submission" date="2020-08" db="EMBL/GenBank/DDBJ databases">
        <title>Genomic Encyclopedia of Type Strains, Phase III (KMG-III): the genomes of soil and plant-associated and newly described type strains.</title>
        <authorList>
            <person name="Whitman W."/>
        </authorList>
    </citation>
    <scope>NUCLEOTIDE SEQUENCE [LARGE SCALE GENOMIC DNA]</scope>
    <source>
        <strain evidence="2 3">CECT 5862</strain>
    </source>
</reference>
<dbReference type="InterPro" id="IPR053152">
    <property type="entry name" value="Hydrolase_YcaC-like"/>
</dbReference>
<dbReference type="Gene3D" id="3.40.50.850">
    <property type="entry name" value="Isochorismatase-like"/>
    <property type="match status" value="1"/>
</dbReference>
<dbReference type="CDD" id="cd01012">
    <property type="entry name" value="YcaC_related"/>
    <property type="match status" value="1"/>
</dbReference>
<dbReference type="EMBL" id="JACHXK010000007">
    <property type="protein sequence ID" value="MBB3111559.1"/>
    <property type="molecule type" value="Genomic_DNA"/>
</dbReference>
<evidence type="ECO:0000259" key="1">
    <source>
        <dbReference type="Pfam" id="PF00857"/>
    </source>
</evidence>
<comment type="caution">
    <text evidence="2">The sequence shown here is derived from an EMBL/GenBank/DDBJ whole genome shotgun (WGS) entry which is preliminary data.</text>
</comment>
<gene>
    <name evidence="2" type="ORF">FHS18_003627</name>
</gene>
<keyword evidence="3" id="KW-1185">Reference proteome</keyword>
<protein>
    <submittedName>
        <fullName evidence="2">Nicotinamidase-related amidase</fullName>
    </submittedName>
</protein>
<sequence length="212" mass="23178">MFNDKQDLLTPDNSAIILIDHQPQMLFGSQSNDRQTIINNTVGLAKTAKVFNAPTILTTVAAKSFSGPIHPAIQAVFPEQEPIDRTSMNSWEDENFVAAVKATGRKKLIMAALWTEVCLAFPTISALKDGYEVYIVTDASAGTTTEAHDMSVQRMIQAGAIPVTWLSVMLEYQRDWARGETYDAVMDVALQNTGAYGAGIFYAHTMFGGHEG</sequence>
<dbReference type="AlphaFoldDB" id="A0A7W5AZD4"/>
<dbReference type="SUPFAM" id="SSF52499">
    <property type="entry name" value="Isochorismatase-like hydrolases"/>
    <property type="match status" value="1"/>
</dbReference>
<dbReference type="InterPro" id="IPR000868">
    <property type="entry name" value="Isochorismatase-like_dom"/>
</dbReference>
<feature type="domain" description="Isochorismatase-like" evidence="1">
    <location>
        <begin position="14"/>
        <end position="165"/>
    </location>
</feature>
<dbReference type="Pfam" id="PF00857">
    <property type="entry name" value="Isochorismatase"/>
    <property type="match status" value="1"/>
</dbReference>
<dbReference type="InterPro" id="IPR036380">
    <property type="entry name" value="Isochorismatase-like_sf"/>
</dbReference>
<dbReference type="PANTHER" id="PTHR43559:SF1">
    <property type="entry name" value="HYDROLASE"/>
    <property type="match status" value="1"/>
</dbReference>
<accession>A0A7W5AZD4</accession>
<organism evidence="2 3">
    <name type="scientific">Paenibacillus phyllosphaerae</name>
    <dbReference type="NCBI Taxonomy" id="274593"/>
    <lineage>
        <taxon>Bacteria</taxon>
        <taxon>Bacillati</taxon>
        <taxon>Bacillota</taxon>
        <taxon>Bacilli</taxon>
        <taxon>Bacillales</taxon>
        <taxon>Paenibacillaceae</taxon>
        <taxon>Paenibacillus</taxon>
    </lineage>
</organism>
<evidence type="ECO:0000313" key="2">
    <source>
        <dbReference type="EMBL" id="MBB3111559.1"/>
    </source>
</evidence>